<keyword evidence="4" id="KW-1185">Reference proteome</keyword>
<dbReference type="AlphaFoldDB" id="A0A512D977"/>
<feature type="domain" description="DUF58" evidence="2">
    <location>
        <begin position="194"/>
        <end position="276"/>
    </location>
</feature>
<dbReference type="Proteomes" id="UP000321181">
    <property type="component" value="Unassembled WGS sequence"/>
</dbReference>
<dbReference type="OrthoDB" id="9812729at2"/>
<feature type="transmembrane region" description="Helical" evidence="1">
    <location>
        <begin position="35"/>
        <end position="58"/>
    </location>
</feature>
<dbReference type="PANTHER" id="PTHR34351:SF1">
    <property type="entry name" value="SLR1927 PROTEIN"/>
    <property type="match status" value="1"/>
</dbReference>
<comment type="caution">
    <text evidence="3">The sequence shown here is derived from an EMBL/GenBank/DDBJ whole genome shotgun (WGS) entry which is preliminary data.</text>
</comment>
<evidence type="ECO:0000259" key="2">
    <source>
        <dbReference type="Pfam" id="PF01882"/>
    </source>
</evidence>
<reference evidence="3 4" key="1">
    <citation type="submission" date="2019-07" db="EMBL/GenBank/DDBJ databases">
        <title>Whole genome shotgun sequence of Cellulomonas aerilata NBRC 106308.</title>
        <authorList>
            <person name="Hosoyama A."/>
            <person name="Uohara A."/>
            <person name="Ohji S."/>
            <person name="Ichikawa N."/>
        </authorList>
    </citation>
    <scope>NUCLEOTIDE SEQUENCE [LARGE SCALE GENOMIC DNA]</scope>
    <source>
        <strain evidence="3 4">NBRC 106308</strain>
    </source>
</reference>
<organism evidence="3 4">
    <name type="scientific">Cellulomonas aerilata</name>
    <dbReference type="NCBI Taxonomy" id="515326"/>
    <lineage>
        <taxon>Bacteria</taxon>
        <taxon>Bacillati</taxon>
        <taxon>Actinomycetota</taxon>
        <taxon>Actinomycetes</taxon>
        <taxon>Micrococcales</taxon>
        <taxon>Cellulomonadaceae</taxon>
        <taxon>Cellulomonas</taxon>
    </lineage>
</organism>
<accession>A0A512D977</accession>
<dbReference type="InterPro" id="IPR002881">
    <property type="entry name" value="DUF58"/>
</dbReference>
<dbReference type="EMBL" id="BJYY01000001">
    <property type="protein sequence ID" value="GEO32840.1"/>
    <property type="molecule type" value="Genomic_DNA"/>
</dbReference>
<dbReference type="RefSeq" id="WP_146899536.1">
    <property type="nucleotide sequence ID" value="NZ_BAAARM010000001.1"/>
</dbReference>
<feature type="transmembrane region" description="Helical" evidence="1">
    <location>
        <begin position="9"/>
        <end position="29"/>
    </location>
</feature>
<evidence type="ECO:0000256" key="1">
    <source>
        <dbReference type="SAM" id="Phobius"/>
    </source>
</evidence>
<dbReference type="Pfam" id="PF01882">
    <property type="entry name" value="DUF58"/>
    <property type="match status" value="1"/>
</dbReference>
<keyword evidence="1" id="KW-0812">Transmembrane</keyword>
<keyword evidence="1" id="KW-0472">Membrane</keyword>
<evidence type="ECO:0000313" key="4">
    <source>
        <dbReference type="Proteomes" id="UP000321181"/>
    </source>
</evidence>
<sequence length="384" mass="40159">MSDRPVSGLGWTVAAAGLGLAVLGVRLGWVEAASAGAVLLAALAVAAALTVGRSTYAVELELSGRRVRVGERAVGRIAVRNTSGRRLLPARVELPVGRGSADFPLPSLGPGDRHEDVFAVPTSRRGVVVVGPVRSVRGDPWGLVRRRLDWTDPVDLYVHPLTHPLPGAAQGALRDLEGQATRVVSDSDLAFHALREYVPGDDRRTIHWKATARHGDLMVRQFEDTRRSHTAVALATDPDGYADADELELAISVVASLGVAALRDEREVTVLAGGEPLRAGTPQRLLDDCASLAPAPGQPGPADLAAWVRRQVPHASVAILVVGSVPTPAELRAYASAVPAGTRTLVLACDRSAPTGVRTAGTTTLARVAALGDLPRTLRAAVAA</sequence>
<protein>
    <recommendedName>
        <fullName evidence="2">DUF58 domain-containing protein</fullName>
    </recommendedName>
</protein>
<proteinExistence type="predicted"/>
<evidence type="ECO:0000313" key="3">
    <source>
        <dbReference type="EMBL" id="GEO32840.1"/>
    </source>
</evidence>
<dbReference type="PANTHER" id="PTHR34351">
    <property type="entry name" value="SLR1927 PROTEIN-RELATED"/>
    <property type="match status" value="1"/>
</dbReference>
<gene>
    <name evidence="3" type="ORF">CAE01nite_05650</name>
</gene>
<keyword evidence="1" id="KW-1133">Transmembrane helix</keyword>
<name>A0A512D977_9CELL</name>